<accession>A0AA43RK93</accession>
<dbReference type="Pfam" id="PF21189">
    <property type="entry name" value="PHA02142"/>
    <property type="match status" value="1"/>
</dbReference>
<evidence type="ECO:0000259" key="1">
    <source>
        <dbReference type="Pfam" id="PF09414"/>
    </source>
</evidence>
<name>A0AA43RK93_9ACTN</name>
<keyword evidence="3" id="KW-1185">Reference proteome</keyword>
<dbReference type="Gene3D" id="3.30.470.30">
    <property type="entry name" value="DNA ligase/mRNA capping enzyme"/>
    <property type="match status" value="1"/>
</dbReference>
<dbReference type="SUPFAM" id="SSF56091">
    <property type="entry name" value="DNA ligase/mRNA capping enzyme, catalytic domain"/>
    <property type="match status" value="1"/>
</dbReference>
<dbReference type="Proteomes" id="UP001168575">
    <property type="component" value="Unassembled WGS sequence"/>
</dbReference>
<reference evidence="2" key="1">
    <citation type="submission" date="2023-07" db="EMBL/GenBank/DDBJ databases">
        <title>Between Cages and Wild: Unraveling the Impact of Captivity on Animal Microbiomes and Antimicrobial Resistance.</title>
        <authorList>
            <person name="Schmartz G.P."/>
            <person name="Rehner J."/>
            <person name="Schuff M.J."/>
            <person name="Becker S.L."/>
            <person name="Kravczyk M."/>
            <person name="Gurevich A."/>
            <person name="Francke R."/>
            <person name="Mueller R."/>
            <person name="Keller V."/>
            <person name="Keller A."/>
        </authorList>
    </citation>
    <scope>NUCLEOTIDE SEQUENCE</scope>
    <source>
        <strain evidence="2">S12M_St_49</strain>
    </source>
</reference>
<feature type="domain" description="RNA ligase" evidence="1">
    <location>
        <begin position="178"/>
        <end position="350"/>
    </location>
</feature>
<dbReference type="EMBL" id="JAUMVS010000335">
    <property type="protein sequence ID" value="MDO4842843.1"/>
    <property type="molecule type" value="Genomic_DNA"/>
</dbReference>
<dbReference type="AlphaFoldDB" id="A0AA43RK93"/>
<proteinExistence type="predicted"/>
<protein>
    <submittedName>
        <fullName evidence="2">RNA ligase family protein</fullName>
    </submittedName>
</protein>
<comment type="caution">
    <text evidence="2">The sequence shown here is derived from an EMBL/GenBank/DDBJ whole genome shotgun (WGS) entry which is preliminary data.</text>
</comment>
<dbReference type="Pfam" id="PF09414">
    <property type="entry name" value="RNA_ligase"/>
    <property type="match status" value="1"/>
</dbReference>
<evidence type="ECO:0000313" key="2">
    <source>
        <dbReference type="EMBL" id="MDO4842843.1"/>
    </source>
</evidence>
<gene>
    <name evidence="2" type="ORF">Q3982_09230</name>
</gene>
<dbReference type="InterPro" id="IPR021122">
    <property type="entry name" value="RNA_ligase_dom_REL/Rnl2"/>
</dbReference>
<sequence>MVVRNLASIRKIDQILPIEGKDRIVLAIVDGWSVIVRKDDFSPGDLCVYIEIDSVLPEKPEFEFLRSKNFRIKTMKMAGCISAGICFPLSILPIGDYHFGDDVTNVLGVKQYTPTMDTGEIPAESERRKRYPRFLMRMAWFRRLVLKKCGNTEFPSFLRKTDETRIQNIPHVLDDREKEWIATEKIDGQSGTFALRRIKSKIPFVRDRFEYIVCSRNRRLPHHNSSSYWSVSDKYHIESILKEFIGENDYVYIQGEVVGPRIQGNKYNLKEYDLYVFNVGSEMGRLDSVRAKLVCVDRGMNFVPILEKLRLPETVDEVLQYAHGKSAIGDTLREGVVFRSLDGRDSFKAVDPLYLIKYDE</sequence>
<organism evidence="2 3">
    <name type="scientific">Phoenicibacter congonensis</name>
    <dbReference type="NCBI Taxonomy" id="1944646"/>
    <lineage>
        <taxon>Bacteria</taxon>
        <taxon>Bacillati</taxon>
        <taxon>Actinomycetota</taxon>
        <taxon>Coriobacteriia</taxon>
        <taxon>Eggerthellales</taxon>
        <taxon>Eggerthellaceae</taxon>
        <taxon>Phoenicibacter</taxon>
    </lineage>
</organism>
<keyword evidence="2" id="KW-0436">Ligase</keyword>
<dbReference type="GO" id="GO:0016874">
    <property type="term" value="F:ligase activity"/>
    <property type="evidence" value="ECO:0007669"/>
    <property type="project" value="UniProtKB-KW"/>
</dbReference>
<evidence type="ECO:0000313" key="3">
    <source>
        <dbReference type="Proteomes" id="UP001168575"/>
    </source>
</evidence>